<dbReference type="InterPro" id="IPR002545">
    <property type="entry name" value="CheW-lke_dom"/>
</dbReference>
<dbReference type="Pfam" id="PF01627">
    <property type="entry name" value="Hpt"/>
    <property type="match status" value="1"/>
</dbReference>
<reference evidence="11 12" key="1">
    <citation type="submission" date="2013-05" db="EMBL/GenBank/DDBJ databases">
        <title>Genome assembly of Chondromyces apiculatus DSM 436.</title>
        <authorList>
            <person name="Sharma G."/>
            <person name="Khatri I."/>
            <person name="Kaur C."/>
            <person name="Mayilraj S."/>
            <person name="Subramanian S."/>
        </authorList>
    </citation>
    <scope>NUCLEOTIDE SEQUENCE [LARGE SCALE GENOMIC DNA]</scope>
    <source>
        <strain evidence="11 12">DSM 436</strain>
    </source>
</reference>
<feature type="modified residue" description="Phosphohistidine" evidence="6">
    <location>
        <position position="47"/>
    </location>
</feature>
<dbReference type="Pfam" id="PF00072">
    <property type="entry name" value="Response_reg"/>
    <property type="match status" value="1"/>
</dbReference>
<dbReference type="InterPro" id="IPR004358">
    <property type="entry name" value="Sig_transdc_His_kin-like_C"/>
</dbReference>
<dbReference type="SUPFAM" id="SSF50341">
    <property type="entry name" value="CheW-like"/>
    <property type="match status" value="1"/>
</dbReference>
<evidence type="ECO:0000256" key="3">
    <source>
        <dbReference type="ARBA" id="ARBA00022553"/>
    </source>
</evidence>
<dbReference type="Gene3D" id="3.40.50.2300">
    <property type="match status" value="1"/>
</dbReference>
<name>A0A017SVM4_9BACT</name>
<dbReference type="SMART" id="SM00073">
    <property type="entry name" value="HPT"/>
    <property type="match status" value="1"/>
</dbReference>
<dbReference type="Pfam" id="PF01584">
    <property type="entry name" value="CheW"/>
    <property type="match status" value="1"/>
</dbReference>
<dbReference type="eggNOG" id="COG0745">
    <property type="taxonomic scope" value="Bacteria"/>
</dbReference>
<evidence type="ECO:0000256" key="2">
    <source>
        <dbReference type="ARBA" id="ARBA00012438"/>
    </source>
</evidence>
<dbReference type="SMART" id="SM00260">
    <property type="entry name" value="CheW"/>
    <property type="match status" value="1"/>
</dbReference>
<evidence type="ECO:0000256" key="4">
    <source>
        <dbReference type="ARBA" id="ARBA00022679"/>
    </source>
</evidence>
<feature type="domain" description="Response regulatory" evidence="8">
    <location>
        <begin position="578"/>
        <end position="694"/>
    </location>
</feature>
<dbReference type="InterPro" id="IPR036890">
    <property type="entry name" value="HATPase_C_sf"/>
</dbReference>
<organism evidence="11 12">
    <name type="scientific">Chondromyces apiculatus DSM 436</name>
    <dbReference type="NCBI Taxonomy" id="1192034"/>
    <lineage>
        <taxon>Bacteria</taxon>
        <taxon>Pseudomonadati</taxon>
        <taxon>Myxococcota</taxon>
        <taxon>Polyangia</taxon>
        <taxon>Polyangiales</taxon>
        <taxon>Polyangiaceae</taxon>
        <taxon>Chondromyces</taxon>
    </lineage>
</organism>
<feature type="domain" description="CheW-like" evidence="9">
    <location>
        <begin position="430"/>
        <end position="563"/>
    </location>
</feature>
<protein>
    <recommendedName>
        <fullName evidence="2">histidine kinase</fullName>
        <ecNumber evidence="2">2.7.13.3</ecNumber>
    </recommendedName>
</protein>
<dbReference type="EMBL" id="ASRX01000092">
    <property type="protein sequence ID" value="EYF01023.1"/>
    <property type="molecule type" value="Genomic_DNA"/>
</dbReference>
<dbReference type="CDD" id="cd00088">
    <property type="entry name" value="HPT"/>
    <property type="match status" value="1"/>
</dbReference>
<dbReference type="AlphaFoldDB" id="A0A017SVM4"/>
<dbReference type="PROSITE" id="PS50894">
    <property type="entry name" value="HPT"/>
    <property type="match status" value="1"/>
</dbReference>
<evidence type="ECO:0000259" key="9">
    <source>
        <dbReference type="PROSITE" id="PS50851"/>
    </source>
</evidence>
<dbReference type="InterPro" id="IPR011006">
    <property type="entry name" value="CheY-like_superfamily"/>
</dbReference>
<accession>A0A017SVM4</accession>
<dbReference type="SMART" id="SM00448">
    <property type="entry name" value="REC"/>
    <property type="match status" value="1"/>
</dbReference>
<dbReference type="Gene3D" id="3.30.565.10">
    <property type="entry name" value="Histidine kinase-like ATPase, C-terminal domain"/>
    <property type="match status" value="1"/>
</dbReference>
<dbReference type="PROSITE" id="PS50110">
    <property type="entry name" value="RESPONSE_REGULATORY"/>
    <property type="match status" value="1"/>
</dbReference>
<proteinExistence type="predicted"/>
<dbReference type="InterPro" id="IPR051315">
    <property type="entry name" value="Bact_Chemotaxis_CheA"/>
</dbReference>
<dbReference type="InterPro" id="IPR008207">
    <property type="entry name" value="Sig_transdc_His_kin_Hpt_dom"/>
</dbReference>
<sequence length="699" mass="72961">MTGSAELLRAFRIEAREILEGLAEGLLDLEQNPTRVDVVHRCFRLAHTLKGAARVARFPRVAEISHAIEDALAPHRGGEAVLEPTFVSDLLALVGALEHEVAGVVPGQSGSAPAEGEGPTSLRFGEERLETVRVEIADLDATHAAVSEVNIQLGAARRGAEGLRDAQRIVATLLRDLQASREAKGGKGGAGSAGSIGGRGMRVSLEALERALASAQDTLGASLQRMTQEIGEVHRQLGALRLLPARTILPSLELSARDAALSQGVQVSFLATAEEVRLEGHILSAVRDALLHLVRNAIAHGIEPPDERLRLGKPAAGRVEITVARHGRRAVFVCSDDGRGMDAGALRDAAVVRGIVSPTEAGALDDAAALRLALRAGVSTSIGVTELSGRGVGLDVVAETASRFDGELRLASTPGQGTAITLEVALSLSSLAALGVRADDMAIAIPLTSVVAVARLADSEVLRDGGSESMVHEGRMIPFAPLAQVLGGVAVPPRPRWTAVIVRVEGALMGLGVDRLLGSAEVTVKPLPLAAGEHPLVAGAALDAQGDPVLVLDPRGLAPAIARMPAGAAPAGGPPRPPLLIIDDSLTTRMLEQGILEGAGYTVDLAGSGEEGLQKARERRYGLFIVDIEMPGMSGLDFLRITRADEALRDVPVIVVTSLATPEDRQRGLDAGASAYVVKGEFDQRRFVTTVGDLLARRP</sequence>
<dbReference type="InterPro" id="IPR036061">
    <property type="entry name" value="CheW-like_dom_sf"/>
</dbReference>
<evidence type="ECO:0000313" key="11">
    <source>
        <dbReference type="EMBL" id="EYF01023.1"/>
    </source>
</evidence>
<evidence type="ECO:0000259" key="8">
    <source>
        <dbReference type="PROSITE" id="PS50110"/>
    </source>
</evidence>
<dbReference type="InterPro" id="IPR036641">
    <property type="entry name" value="HPT_dom_sf"/>
</dbReference>
<dbReference type="PRINTS" id="PR00344">
    <property type="entry name" value="BCTRLSENSOR"/>
</dbReference>
<keyword evidence="3 7" id="KW-0597">Phosphoprotein</keyword>
<evidence type="ECO:0000256" key="1">
    <source>
        <dbReference type="ARBA" id="ARBA00000085"/>
    </source>
</evidence>
<keyword evidence="5 11" id="KW-0418">Kinase</keyword>
<dbReference type="SUPFAM" id="SSF55874">
    <property type="entry name" value="ATPase domain of HSP90 chaperone/DNA topoisomerase II/histidine kinase"/>
    <property type="match status" value="1"/>
</dbReference>
<dbReference type="PANTHER" id="PTHR43395">
    <property type="entry name" value="SENSOR HISTIDINE KINASE CHEA"/>
    <property type="match status" value="1"/>
</dbReference>
<keyword evidence="4" id="KW-0808">Transferase</keyword>
<evidence type="ECO:0000256" key="5">
    <source>
        <dbReference type="ARBA" id="ARBA00022777"/>
    </source>
</evidence>
<dbReference type="PROSITE" id="PS50851">
    <property type="entry name" value="CHEW"/>
    <property type="match status" value="1"/>
</dbReference>
<dbReference type="Gene3D" id="2.30.30.40">
    <property type="entry name" value="SH3 Domains"/>
    <property type="match status" value="1"/>
</dbReference>
<dbReference type="GO" id="GO:0006935">
    <property type="term" value="P:chemotaxis"/>
    <property type="evidence" value="ECO:0007669"/>
    <property type="project" value="InterPro"/>
</dbReference>
<dbReference type="EC" id="2.7.13.3" evidence="2"/>
<feature type="domain" description="HPt" evidence="10">
    <location>
        <begin position="1"/>
        <end position="108"/>
    </location>
</feature>
<keyword evidence="12" id="KW-1185">Reference proteome</keyword>
<evidence type="ECO:0000313" key="12">
    <source>
        <dbReference type="Proteomes" id="UP000019678"/>
    </source>
</evidence>
<dbReference type="PANTHER" id="PTHR43395:SF1">
    <property type="entry name" value="CHEMOTAXIS PROTEIN CHEA"/>
    <property type="match status" value="1"/>
</dbReference>
<dbReference type="InterPro" id="IPR003594">
    <property type="entry name" value="HATPase_dom"/>
</dbReference>
<comment type="caution">
    <text evidence="11">The sequence shown here is derived from an EMBL/GenBank/DDBJ whole genome shotgun (WGS) entry which is preliminary data.</text>
</comment>
<dbReference type="Gene3D" id="1.20.120.160">
    <property type="entry name" value="HPT domain"/>
    <property type="match status" value="1"/>
</dbReference>
<dbReference type="FunFam" id="3.30.565.10:FF:000016">
    <property type="entry name" value="Chemotaxis protein CheA, putative"/>
    <property type="match status" value="1"/>
</dbReference>
<dbReference type="SUPFAM" id="SSF47226">
    <property type="entry name" value="Histidine-containing phosphotransfer domain, HPT domain"/>
    <property type="match status" value="1"/>
</dbReference>
<evidence type="ECO:0000259" key="10">
    <source>
        <dbReference type="PROSITE" id="PS50894"/>
    </source>
</evidence>
<gene>
    <name evidence="11" type="ORF">CAP_8810</name>
</gene>
<dbReference type="OrthoDB" id="9803176at2"/>
<dbReference type="STRING" id="1192034.CAP_8810"/>
<dbReference type="SUPFAM" id="SSF52172">
    <property type="entry name" value="CheY-like"/>
    <property type="match status" value="1"/>
</dbReference>
<evidence type="ECO:0000256" key="7">
    <source>
        <dbReference type="PROSITE-ProRule" id="PRU00169"/>
    </source>
</evidence>
<dbReference type="InterPro" id="IPR001789">
    <property type="entry name" value="Sig_transdc_resp-reg_receiver"/>
</dbReference>
<evidence type="ECO:0000256" key="6">
    <source>
        <dbReference type="PROSITE-ProRule" id="PRU00110"/>
    </source>
</evidence>
<dbReference type="Proteomes" id="UP000019678">
    <property type="component" value="Unassembled WGS sequence"/>
</dbReference>
<comment type="catalytic activity">
    <reaction evidence="1">
        <text>ATP + protein L-histidine = ADP + protein N-phospho-L-histidine.</text>
        <dbReference type="EC" id="2.7.13.3"/>
    </reaction>
</comment>
<dbReference type="eggNOG" id="COG0643">
    <property type="taxonomic scope" value="Bacteria"/>
</dbReference>
<dbReference type="RefSeq" id="WP_044250130.1">
    <property type="nucleotide sequence ID" value="NZ_ASRX01000092.1"/>
</dbReference>
<dbReference type="GO" id="GO:0000155">
    <property type="term" value="F:phosphorelay sensor kinase activity"/>
    <property type="evidence" value="ECO:0007669"/>
    <property type="project" value="UniProtKB-ARBA"/>
</dbReference>
<dbReference type="SMART" id="SM00387">
    <property type="entry name" value="HATPase_c"/>
    <property type="match status" value="1"/>
</dbReference>
<dbReference type="Pfam" id="PF02518">
    <property type="entry name" value="HATPase_c"/>
    <property type="match status" value="1"/>
</dbReference>
<feature type="modified residue" description="4-aspartylphosphate" evidence="7">
    <location>
        <position position="627"/>
    </location>
</feature>